<name>A0ABS3K183_9HYPH</name>
<protein>
    <submittedName>
        <fullName evidence="1">Uncharacterized protein</fullName>
    </submittedName>
</protein>
<gene>
    <name evidence="1" type="ORF">IPV26_13500</name>
</gene>
<sequence length="135" mass="15901">MEIVIDLSKIGVIVVREIDDSDETDGSDFRDGEDYWFKTPYGDVLYARGLDQLRLLLGMVREINQQLIGNWIYWMTRIFELKTENSKFKHLEFELSYDGKVTAFFPEMEGREGFDDLSYLLTYLLDYGLSQSREL</sequence>
<dbReference type="RefSeq" id="WP_207489075.1">
    <property type="nucleotide sequence ID" value="NZ_JADIJS010000002.1"/>
</dbReference>
<accession>A0ABS3K183</accession>
<proteinExistence type="predicted"/>
<keyword evidence="2" id="KW-1185">Reference proteome</keyword>
<evidence type="ECO:0000313" key="1">
    <source>
        <dbReference type="EMBL" id="MBO1040681.1"/>
    </source>
</evidence>
<comment type="caution">
    <text evidence="1">The sequence shown here is derived from an EMBL/GenBank/DDBJ whole genome shotgun (WGS) entry which is preliminary data.</text>
</comment>
<evidence type="ECO:0000313" key="2">
    <source>
        <dbReference type="Proteomes" id="UP000718278"/>
    </source>
</evidence>
<dbReference type="EMBL" id="JADIJS010000002">
    <property type="protein sequence ID" value="MBO1040681.1"/>
    <property type="molecule type" value="Genomic_DNA"/>
</dbReference>
<reference evidence="1 2" key="1">
    <citation type="submission" date="2020-10" db="EMBL/GenBank/DDBJ databases">
        <title>Genomic characterization of underground lake bacteria from Wind Cave National Park: Insight into the archetypical LuxI/LuxR and identification of LuxR solos.</title>
        <authorList>
            <person name="Wengert P.C."/>
            <person name="Savka M.A."/>
        </authorList>
    </citation>
    <scope>NUCLEOTIDE SEQUENCE [LARGE SCALE GENOMIC DNA]</scope>
    <source>
        <strain evidence="1 2">SD316</strain>
    </source>
</reference>
<organism evidence="1 2">
    <name type="scientific">Brucella pituitosa</name>
    <dbReference type="NCBI Taxonomy" id="571256"/>
    <lineage>
        <taxon>Bacteria</taxon>
        <taxon>Pseudomonadati</taxon>
        <taxon>Pseudomonadota</taxon>
        <taxon>Alphaproteobacteria</taxon>
        <taxon>Hyphomicrobiales</taxon>
        <taxon>Brucellaceae</taxon>
        <taxon>Brucella/Ochrobactrum group</taxon>
        <taxon>Brucella</taxon>
    </lineage>
</organism>
<dbReference type="Proteomes" id="UP000718278">
    <property type="component" value="Unassembled WGS sequence"/>
</dbReference>